<evidence type="ECO:0000256" key="1">
    <source>
        <dbReference type="SAM" id="MobiDB-lite"/>
    </source>
</evidence>
<feature type="non-terminal residue" evidence="2">
    <location>
        <position position="1"/>
    </location>
</feature>
<feature type="compositionally biased region" description="Polar residues" evidence="1">
    <location>
        <begin position="28"/>
        <end position="40"/>
    </location>
</feature>
<keyword evidence="3" id="KW-1185">Reference proteome</keyword>
<organism evidence="2 3">
    <name type="scientific">Paramuricea clavata</name>
    <name type="common">Red gorgonian</name>
    <name type="synonym">Violescent sea-whip</name>
    <dbReference type="NCBI Taxonomy" id="317549"/>
    <lineage>
        <taxon>Eukaryota</taxon>
        <taxon>Metazoa</taxon>
        <taxon>Cnidaria</taxon>
        <taxon>Anthozoa</taxon>
        <taxon>Octocorallia</taxon>
        <taxon>Malacalcyonacea</taxon>
        <taxon>Plexauridae</taxon>
        <taxon>Paramuricea</taxon>
    </lineage>
</organism>
<dbReference type="Proteomes" id="UP001152795">
    <property type="component" value="Unassembled WGS sequence"/>
</dbReference>
<gene>
    <name evidence="2" type="ORF">PACLA_8A011700</name>
</gene>
<comment type="caution">
    <text evidence="2">The sequence shown here is derived from an EMBL/GenBank/DDBJ whole genome shotgun (WGS) entry which is preliminary data.</text>
</comment>
<accession>A0A6S7HH46</accession>
<protein>
    <submittedName>
        <fullName evidence="2">Uncharacterized protein</fullName>
    </submittedName>
</protein>
<evidence type="ECO:0000313" key="3">
    <source>
        <dbReference type="Proteomes" id="UP001152795"/>
    </source>
</evidence>
<sequence length="63" mass="7165">RTPMELRGNSGGTTREALKTQREPLQNPEKNPTESQRINLTSTREYFILSSGDKPHAQRSPQK</sequence>
<proteinExistence type="predicted"/>
<name>A0A6S7HH46_PARCT</name>
<dbReference type="EMBL" id="CACRXK020002636">
    <property type="protein sequence ID" value="CAB3995300.1"/>
    <property type="molecule type" value="Genomic_DNA"/>
</dbReference>
<evidence type="ECO:0000313" key="2">
    <source>
        <dbReference type="EMBL" id="CAB3995300.1"/>
    </source>
</evidence>
<dbReference type="AlphaFoldDB" id="A0A6S7HH46"/>
<reference evidence="2" key="1">
    <citation type="submission" date="2020-04" db="EMBL/GenBank/DDBJ databases">
        <authorList>
            <person name="Alioto T."/>
            <person name="Alioto T."/>
            <person name="Gomez Garrido J."/>
        </authorList>
    </citation>
    <scope>NUCLEOTIDE SEQUENCE</scope>
    <source>
        <strain evidence="2">A484AB</strain>
    </source>
</reference>
<feature type="region of interest" description="Disordered" evidence="1">
    <location>
        <begin position="1"/>
        <end position="40"/>
    </location>
</feature>